<comment type="catalytic activity">
    <reaction evidence="1">
        <text>a 4-O-methyl-thymidine in DNA + L-cysteinyl-[protein] = a thymidine in DNA + S-methyl-L-cysteinyl-[protein]</text>
        <dbReference type="Rhea" id="RHEA:53428"/>
        <dbReference type="Rhea" id="RHEA-COMP:10131"/>
        <dbReference type="Rhea" id="RHEA-COMP:10132"/>
        <dbReference type="Rhea" id="RHEA-COMP:13555"/>
        <dbReference type="Rhea" id="RHEA-COMP:13556"/>
        <dbReference type="ChEBI" id="CHEBI:29950"/>
        <dbReference type="ChEBI" id="CHEBI:82612"/>
        <dbReference type="ChEBI" id="CHEBI:137386"/>
        <dbReference type="ChEBI" id="CHEBI:137387"/>
        <dbReference type="EC" id="2.1.1.63"/>
    </reaction>
</comment>
<dbReference type="InterPro" id="IPR036388">
    <property type="entry name" value="WH-like_DNA-bd_sf"/>
</dbReference>
<evidence type="ECO:0000256" key="6">
    <source>
        <dbReference type="ARBA" id="ARBA00023163"/>
    </source>
</evidence>
<reference evidence="10 11" key="1">
    <citation type="submission" date="2023-07" db="EMBL/GenBank/DDBJ databases">
        <title>Functional and genomic diversity of the sorghum phyllosphere microbiome.</title>
        <authorList>
            <person name="Shade A."/>
        </authorList>
    </citation>
    <scope>NUCLEOTIDE SEQUENCE [LARGE SCALE GENOMIC DNA]</scope>
    <source>
        <strain evidence="10 11">SORGH_AS_0887</strain>
    </source>
</reference>
<gene>
    <name evidence="10" type="ORF">QE380_002470</name>
</gene>
<dbReference type="InterPro" id="IPR036217">
    <property type="entry name" value="MethylDNA_cys_MeTrfase_DNAb"/>
</dbReference>
<dbReference type="InterPro" id="IPR009057">
    <property type="entry name" value="Homeodomain-like_sf"/>
</dbReference>
<comment type="catalytic activity">
    <reaction evidence="8">
        <text>a 6-O-methyl-2'-deoxyguanosine in DNA + L-cysteinyl-[protein] = S-methyl-L-cysteinyl-[protein] + a 2'-deoxyguanosine in DNA</text>
        <dbReference type="Rhea" id="RHEA:24000"/>
        <dbReference type="Rhea" id="RHEA-COMP:10131"/>
        <dbReference type="Rhea" id="RHEA-COMP:10132"/>
        <dbReference type="Rhea" id="RHEA-COMP:11367"/>
        <dbReference type="Rhea" id="RHEA-COMP:11368"/>
        <dbReference type="ChEBI" id="CHEBI:29950"/>
        <dbReference type="ChEBI" id="CHEBI:82612"/>
        <dbReference type="ChEBI" id="CHEBI:85445"/>
        <dbReference type="ChEBI" id="CHEBI:85448"/>
        <dbReference type="EC" id="2.1.1.63"/>
    </reaction>
</comment>
<keyword evidence="4" id="KW-0227">DNA damage</keyword>
<accession>A0ABU0UYB7</accession>
<keyword evidence="7" id="KW-0234">DNA repair</keyword>
<dbReference type="SUPFAM" id="SSF53155">
    <property type="entry name" value="Methylated DNA-protein cysteine methyltransferase domain"/>
    <property type="match status" value="1"/>
</dbReference>
<sequence length="286" mass="31929">MKNLSTTQFMTVAAIIDYLYQHQDKQPTLEQIAASVGLSSGYVQRQFQEWVGISPKKFVQYLSLQHAKSLLQQQSSILDTALDSGLSGTGRLYDLFIQFEGMTPGAYKQRGVSVCLNYSYETTPFGEIFVASTPKGICSIQFIQTTSEYEQPLNELRQKFVAADFCHRSAPLHQQVSAWISGDLTQCLQQKLPLCLQGTPFQLKVWEALLCIPAGQLRSYQQIAEQIGQPQAVRAVASAVAKNPIAYLIPCHRVIRSTGAIGEYHWHRSRKLALLSCEMAKYGNQG</sequence>
<evidence type="ECO:0000313" key="11">
    <source>
        <dbReference type="Proteomes" id="UP001233360"/>
    </source>
</evidence>
<dbReference type="InterPro" id="IPR036631">
    <property type="entry name" value="MGMT_N_sf"/>
</dbReference>
<evidence type="ECO:0000259" key="9">
    <source>
        <dbReference type="PROSITE" id="PS01124"/>
    </source>
</evidence>
<dbReference type="InterPro" id="IPR001497">
    <property type="entry name" value="MethylDNA_cys_MeTrfase_AS"/>
</dbReference>
<dbReference type="Proteomes" id="UP001233360">
    <property type="component" value="Unassembled WGS sequence"/>
</dbReference>
<keyword evidence="11" id="KW-1185">Reference proteome</keyword>
<keyword evidence="6" id="KW-0804">Transcription</keyword>
<dbReference type="Gene3D" id="3.30.160.70">
    <property type="entry name" value="Methylated DNA-protein cysteine methyltransferase domain"/>
    <property type="match status" value="1"/>
</dbReference>
<dbReference type="EMBL" id="JAUTBK010000002">
    <property type="protein sequence ID" value="MDQ1209547.1"/>
    <property type="molecule type" value="Genomic_DNA"/>
</dbReference>
<dbReference type="EC" id="2.1.1.63" evidence="10"/>
<dbReference type="SUPFAM" id="SSF46689">
    <property type="entry name" value="Homeodomain-like"/>
    <property type="match status" value="1"/>
</dbReference>
<dbReference type="Gene3D" id="1.10.10.60">
    <property type="entry name" value="Homeodomain-like"/>
    <property type="match status" value="1"/>
</dbReference>
<evidence type="ECO:0000256" key="2">
    <source>
        <dbReference type="ARBA" id="ARBA00022603"/>
    </source>
</evidence>
<dbReference type="NCBIfam" id="TIGR00589">
    <property type="entry name" value="ogt"/>
    <property type="match status" value="1"/>
</dbReference>
<keyword evidence="3 10" id="KW-0808">Transferase</keyword>
<feature type="domain" description="HTH araC/xylS-type" evidence="9">
    <location>
        <begin position="13"/>
        <end position="110"/>
    </location>
</feature>
<dbReference type="Pfam" id="PF01035">
    <property type="entry name" value="DNA_binding_1"/>
    <property type="match status" value="1"/>
</dbReference>
<dbReference type="InterPro" id="IPR014048">
    <property type="entry name" value="MethylDNA_cys_MeTrfase_DNA-bd"/>
</dbReference>
<proteinExistence type="predicted"/>
<name>A0ABU0UYB7_ACIBI</name>
<dbReference type="PANTHER" id="PTHR10815:SF13">
    <property type="entry name" value="METHYLATED-DNA--PROTEIN-CYSTEINE METHYLTRANSFERASE"/>
    <property type="match status" value="1"/>
</dbReference>
<dbReference type="SMART" id="SM00342">
    <property type="entry name" value="HTH_ARAC"/>
    <property type="match status" value="1"/>
</dbReference>
<evidence type="ECO:0000313" key="10">
    <source>
        <dbReference type="EMBL" id="MDQ1209547.1"/>
    </source>
</evidence>
<evidence type="ECO:0000256" key="7">
    <source>
        <dbReference type="ARBA" id="ARBA00023204"/>
    </source>
</evidence>
<organism evidence="10 11">
    <name type="scientific">Acinetobacter baylyi</name>
    <dbReference type="NCBI Taxonomy" id="202950"/>
    <lineage>
        <taxon>Bacteria</taxon>
        <taxon>Pseudomonadati</taxon>
        <taxon>Pseudomonadota</taxon>
        <taxon>Gammaproteobacteria</taxon>
        <taxon>Moraxellales</taxon>
        <taxon>Moraxellaceae</taxon>
        <taxon>Acinetobacter</taxon>
    </lineage>
</organism>
<evidence type="ECO:0000256" key="1">
    <source>
        <dbReference type="ARBA" id="ARBA00001286"/>
    </source>
</evidence>
<evidence type="ECO:0000256" key="5">
    <source>
        <dbReference type="ARBA" id="ARBA00023015"/>
    </source>
</evidence>
<dbReference type="Gene3D" id="1.10.10.10">
    <property type="entry name" value="Winged helix-like DNA-binding domain superfamily/Winged helix DNA-binding domain"/>
    <property type="match status" value="1"/>
</dbReference>
<comment type="caution">
    <text evidence="10">The sequence shown here is derived from an EMBL/GenBank/DDBJ whole genome shotgun (WGS) entry which is preliminary data.</text>
</comment>
<dbReference type="InterPro" id="IPR018060">
    <property type="entry name" value="HTH_AraC"/>
</dbReference>
<dbReference type="PROSITE" id="PS01124">
    <property type="entry name" value="HTH_ARAC_FAMILY_2"/>
    <property type="match status" value="1"/>
</dbReference>
<dbReference type="RefSeq" id="WP_307004023.1">
    <property type="nucleotide sequence ID" value="NZ_JAUTBK010000002.1"/>
</dbReference>
<keyword evidence="2 10" id="KW-0489">Methyltransferase</keyword>
<dbReference type="PROSITE" id="PS00374">
    <property type="entry name" value="MGMT"/>
    <property type="match status" value="1"/>
</dbReference>
<evidence type="ECO:0000256" key="8">
    <source>
        <dbReference type="ARBA" id="ARBA00049348"/>
    </source>
</evidence>
<dbReference type="Pfam" id="PF12833">
    <property type="entry name" value="HTH_18"/>
    <property type="match status" value="1"/>
</dbReference>
<keyword evidence="5" id="KW-0805">Transcription regulation</keyword>
<protein>
    <submittedName>
        <fullName evidence="10">AraC family transcriptional regulator of adaptative response/methylated-DNA-[protein]-cysteine methyltransferase</fullName>
        <ecNumber evidence="10">2.1.1.63</ecNumber>
    </submittedName>
</protein>
<evidence type="ECO:0000256" key="3">
    <source>
        <dbReference type="ARBA" id="ARBA00022679"/>
    </source>
</evidence>
<dbReference type="CDD" id="cd06445">
    <property type="entry name" value="ATase"/>
    <property type="match status" value="1"/>
</dbReference>
<dbReference type="GO" id="GO:0032259">
    <property type="term" value="P:methylation"/>
    <property type="evidence" value="ECO:0007669"/>
    <property type="project" value="UniProtKB-KW"/>
</dbReference>
<evidence type="ECO:0000256" key="4">
    <source>
        <dbReference type="ARBA" id="ARBA00022763"/>
    </source>
</evidence>
<dbReference type="GO" id="GO:0003908">
    <property type="term" value="F:methylated-DNA-[protein]-cysteine S-methyltransferase activity"/>
    <property type="evidence" value="ECO:0007669"/>
    <property type="project" value="UniProtKB-EC"/>
</dbReference>
<dbReference type="SUPFAM" id="SSF46767">
    <property type="entry name" value="Methylated DNA-protein cysteine methyltransferase, C-terminal domain"/>
    <property type="match status" value="1"/>
</dbReference>
<dbReference type="PANTHER" id="PTHR10815">
    <property type="entry name" value="METHYLATED-DNA--PROTEIN-CYSTEINE METHYLTRANSFERASE"/>
    <property type="match status" value="1"/>
</dbReference>